<keyword evidence="1" id="KW-0812">Transmembrane</keyword>
<evidence type="ECO:0000313" key="3">
    <source>
        <dbReference type="Proteomes" id="UP000749559"/>
    </source>
</evidence>
<keyword evidence="1" id="KW-0472">Membrane</keyword>
<proteinExistence type="predicted"/>
<name>A0A8S4PGP4_OWEFU</name>
<dbReference type="PANTHER" id="PTHR47113:SF1">
    <property type="entry name" value="LD09343P"/>
    <property type="match status" value="1"/>
</dbReference>
<dbReference type="Gene3D" id="3.30.470.20">
    <property type="entry name" value="ATP-grasp fold, B domain"/>
    <property type="match status" value="1"/>
</dbReference>
<dbReference type="InterPro" id="IPR004344">
    <property type="entry name" value="TTL/TTLL_fam"/>
</dbReference>
<keyword evidence="1" id="KW-1133">Transmembrane helix</keyword>
<evidence type="ECO:0000256" key="1">
    <source>
        <dbReference type="SAM" id="Phobius"/>
    </source>
</evidence>
<dbReference type="Proteomes" id="UP000749559">
    <property type="component" value="Unassembled WGS sequence"/>
</dbReference>
<dbReference type="PANTHER" id="PTHR47113">
    <property type="entry name" value="LD09343P"/>
    <property type="match status" value="1"/>
</dbReference>
<dbReference type="InterPro" id="IPR053317">
    <property type="entry name" value="Tubulin_polyglutamylase"/>
</dbReference>
<organism evidence="2 3">
    <name type="scientific">Owenia fusiformis</name>
    <name type="common">Polychaete worm</name>
    <dbReference type="NCBI Taxonomy" id="6347"/>
    <lineage>
        <taxon>Eukaryota</taxon>
        <taxon>Metazoa</taxon>
        <taxon>Spiralia</taxon>
        <taxon>Lophotrochozoa</taxon>
        <taxon>Annelida</taxon>
        <taxon>Polychaeta</taxon>
        <taxon>Sedentaria</taxon>
        <taxon>Canalipalpata</taxon>
        <taxon>Sabellida</taxon>
        <taxon>Oweniida</taxon>
        <taxon>Oweniidae</taxon>
        <taxon>Owenia</taxon>
    </lineage>
</organism>
<reference evidence="2" key="1">
    <citation type="submission" date="2022-03" db="EMBL/GenBank/DDBJ databases">
        <authorList>
            <person name="Martin C."/>
        </authorList>
    </citation>
    <scope>NUCLEOTIDE SEQUENCE</scope>
</reference>
<dbReference type="AlphaFoldDB" id="A0A8S4PGP4"/>
<sequence>MDTYREDNMPYYDAEIPRHLRTRRKMIGSPNRMLYIVIAVLLFGVFLTFINIFELRRLQGHHGSYGSAIVEGGGMADKIQPIVWINAKNIHSGYLDHVLAVFSRIGYMRGTESSDWDVLWSHDYPFSKLRDVIQNIKPHQRVNHFPGSGFITNKVSLALSPLKHIPRAFKMPADRDALLMYAKEHPDTMWVQKSNNHRGVKITKMQDLDLSADKTFIQQYVDHPFLIDGRRFDIGLYVVITSINPLRLYVHDSEWLLRFCPHDYYPFDPTDTDKYVIGDDYTPTWQMQSLKQMHTELSYSHKDTLMNYLKMNGRDGAKLQRMMYEGVLEVLLNKEEKLVESTNNYKSSLNFFEMVRFDYVLDDELNVYLMEVNMSPNLSSGHFKQNRLMYEQVMYSMLSLVGVARSTTISFSQSGEIGQDMHMADMDLQVYNEECATDKCKYNCEPLVCKLCHRCLTPANKVHLKYGAMEHFNRRNFRRLFPVPLSQAAVSEWHPIEDPGFNNLSDANKMVTLWFNGKCMKDAAWCS</sequence>
<dbReference type="EMBL" id="CAIIXF020000008">
    <property type="protein sequence ID" value="CAH1792274.1"/>
    <property type="molecule type" value="Genomic_DNA"/>
</dbReference>
<feature type="transmembrane region" description="Helical" evidence="1">
    <location>
        <begin position="33"/>
        <end position="53"/>
    </location>
</feature>
<protein>
    <submittedName>
        <fullName evidence="2">Uncharacterized protein</fullName>
    </submittedName>
</protein>
<dbReference type="Pfam" id="PF03133">
    <property type="entry name" value="TTL"/>
    <property type="match status" value="1"/>
</dbReference>
<dbReference type="SUPFAM" id="SSF56059">
    <property type="entry name" value="Glutathione synthetase ATP-binding domain-like"/>
    <property type="match status" value="1"/>
</dbReference>
<dbReference type="OrthoDB" id="202825at2759"/>
<keyword evidence="3" id="KW-1185">Reference proteome</keyword>
<comment type="caution">
    <text evidence="2">The sequence shown here is derived from an EMBL/GenBank/DDBJ whole genome shotgun (WGS) entry which is preliminary data.</text>
</comment>
<accession>A0A8S4PGP4</accession>
<evidence type="ECO:0000313" key="2">
    <source>
        <dbReference type="EMBL" id="CAH1792274.1"/>
    </source>
</evidence>
<gene>
    <name evidence="2" type="ORF">OFUS_LOCUS17268</name>
</gene>
<dbReference type="PROSITE" id="PS51221">
    <property type="entry name" value="TTL"/>
    <property type="match status" value="1"/>
</dbReference>